<dbReference type="PANTHER" id="PTHR24412">
    <property type="entry name" value="KELCH PROTEIN"/>
    <property type="match status" value="1"/>
</dbReference>
<dbReference type="InterPro" id="IPR006652">
    <property type="entry name" value="Kelch_1"/>
</dbReference>
<dbReference type="RefSeq" id="WP_377342663.1">
    <property type="nucleotide sequence ID" value="NZ_JBHLUE010000021.1"/>
</dbReference>
<keyword evidence="4" id="KW-1185">Reference proteome</keyword>
<evidence type="ECO:0000313" key="4">
    <source>
        <dbReference type="Proteomes" id="UP001589894"/>
    </source>
</evidence>
<dbReference type="InterPro" id="IPR011043">
    <property type="entry name" value="Gal_Oxase/kelch_b-propeller"/>
</dbReference>
<sequence length="387" mass="38405">MTTATPTATGAWTPAGDLAPTATWDGQHDGAVLLATGAVLVAGGADATSAPLARAAVFDPATGQWTVTGALHTPRRLHTVTALADGRVLAAGGTSAGAQFPAPALAGAEIYDPASKAWTAAAAMHTARWGHSAARLPDGTVLVAGGTAVRSAQSLGALRSAERFDPATGAWTETAPMTDARTGHLSLVLGNGQVLVVGGSVPTGHGDEAALAFCELYDPAADRWTPTGSLLVPRSRHQAVLLSPTSVLVTGGSPPGPADDASFDPFSRATAELYDQATGVWSAAAPMPSGRNRHRAVPLGGGRALVIGGADGIRDGVGFAGALLYDGDHWAPAGGLGVGRWGCAATALADGRVLATGGVTRSGQATAGGAGVELTGTTEIFTLAVVP</sequence>
<protein>
    <submittedName>
        <fullName evidence="3">Kelch repeat-containing protein</fullName>
    </submittedName>
</protein>
<dbReference type="Gene3D" id="2.130.10.80">
    <property type="entry name" value="Galactose oxidase/kelch, beta-propeller"/>
    <property type="match status" value="5"/>
</dbReference>
<keyword evidence="2" id="KW-0677">Repeat</keyword>
<gene>
    <name evidence="3" type="ORF">ACFFHU_24895</name>
</gene>
<dbReference type="InterPro" id="IPR037293">
    <property type="entry name" value="Gal_Oxidase_central_sf"/>
</dbReference>
<comment type="caution">
    <text evidence="3">The sequence shown here is derived from an EMBL/GenBank/DDBJ whole genome shotgun (WGS) entry which is preliminary data.</text>
</comment>
<name>A0ABV6P2V3_9ACTN</name>
<dbReference type="EMBL" id="JBHLUE010000021">
    <property type="protein sequence ID" value="MFC0567365.1"/>
    <property type="molecule type" value="Genomic_DNA"/>
</dbReference>
<keyword evidence="1" id="KW-0880">Kelch repeat</keyword>
<organism evidence="3 4">
    <name type="scientific">Plantactinospora siamensis</name>
    <dbReference type="NCBI Taxonomy" id="555372"/>
    <lineage>
        <taxon>Bacteria</taxon>
        <taxon>Bacillati</taxon>
        <taxon>Actinomycetota</taxon>
        <taxon>Actinomycetes</taxon>
        <taxon>Micromonosporales</taxon>
        <taxon>Micromonosporaceae</taxon>
        <taxon>Plantactinospora</taxon>
    </lineage>
</organism>
<dbReference type="PANTHER" id="PTHR24412:SF489">
    <property type="entry name" value="RING FINGER DOMAIN AND KELCH REPEAT-CONTAINING PROTEIN DDB_G0271372"/>
    <property type="match status" value="1"/>
</dbReference>
<reference evidence="3 4" key="1">
    <citation type="submission" date="2024-09" db="EMBL/GenBank/DDBJ databases">
        <authorList>
            <person name="Sun Q."/>
            <person name="Mori K."/>
        </authorList>
    </citation>
    <scope>NUCLEOTIDE SEQUENCE [LARGE SCALE GENOMIC DNA]</scope>
    <source>
        <strain evidence="3 4">TBRC 2205</strain>
    </source>
</reference>
<dbReference type="SUPFAM" id="SSF50965">
    <property type="entry name" value="Galactose oxidase, central domain"/>
    <property type="match status" value="1"/>
</dbReference>
<dbReference type="SMART" id="SM00612">
    <property type="entry name" value="Kelch"/>
    <property type="match status" value="6"/>
</dbReference>
<proteinExistence type="predicted"/>
<evidence type="ECO:0000256" key="2">
    <source>
        <dbReference type="ARBA" id="ARBA00022737"/>
    </source>
</evidence>
<accession>A0ABV6P2V3</accession>
<dbReference type="Pfam" id="PF01344">
    <property type="entry name" value="Kelch_1"/>
    <property type="match status" value="1"/>
</dbReference>
<evidence type="ECO:0000256" key="1">
    <source>
        <dbReference type="ARBA" id="ARBA00022441"/>
    </source>
</evidence>
<dbReference type="Proteomes" id="UP001589894">
    <property type="component" value="Unassembled WGS sequence"/>
</dbReference>
<evidence type="ECO:0000313" key="3">
    <source>
        <dbReference type="EMBL" id="MFC0567365.1"/>
    </source>
</evidence>